<evidence type="ECO:0000256" key="2">
    <source>
        <dbReference type="SAM" id="Phobius"/>
    </source>
</evidence>
<protein>
    <submittedName>
        <fullName evidence="3">Leucine Rich Repeat</fullName>
    </submittedName>
</protein>
<name>A0A9N8HB29_9STRA</name>
<reference evidence="3" key="1">
    <citation type="submission" date="2020-06" db="EMBL/GenBank/DDBJ databases">
        <authorList>
            <consortium name="Plant Systems Biology data submission"/>
        </authorList>
    </citation>
    <scope>NUCLEOTIDE SEQUENCE</scope>
    <source>
        <strain evidence="3">D6</strain>
    </source>
</reference>
<dbReference type="Pfam" id="PF00560">
    <property type="entry name" value="LRR_1"/>
    <property type="match status" value="2"/>
</dbReference>
<dbReference type="InterPro" id="IPR052595">
    <property type="entry name" value="LRRC69/RLP"/>
</dbReference>
<sequence>MPGAYPVRGIDATDDDEEFSVLWISEMQHNEGQQNPETAQAPALRAVHSSYLLTPSMELGEVVDSDEEEDDQESPELNNSMRQSMNRSSRRASSRRLVMEDLEEALEVKPVPGPSENGGHGSDYAKERKKAVASWIVLLLCFGVAFVVTIGLATGLSNKEDSTMKPTDVDNTSSSNPGSSITATPPPLPSESSNTSPGNSTQGEMVLYPPFGEDLDADVLRLIREDPSSPQYKANVWMMEDPYRESYPPWKQLQRFSLALRYIGFDGDNWFRNDNWMNYDIDECRWFNKNPENATYPVCDDDDGHLLVLNLTANNLNGTSPQGIHVPSLRMLDLSHNGIHGPQAVANGGGDMEVYILSNNSMTGASRTKAGAQFSKLRVLKMDGNNFNFDLKLPGSIFPALEVLNLTGNSFGPTIHPLFGQNTNLRYLGLGHNFFGGTLPTELGLLTALEELDLSGNVGLTGLVPESFGSLVNLTKV</sequence>
<proteinExistence type="predicted"/>
<feature type="transmembrane region" description="Helical" evidence="2">
    <location>
        <begin position="132"/>
        <end position="156"/>
    </location>
</feature>
<accession>A0A9N8HB29</accession>
<feature type="compositionally biased region" description="Polar residues" evidence="1">
    <location>
        <begin position="190"/>
        <end position="203"/>
    </location>
</feature>
<keyword evidence="2" id="KW-0812">Transmembrane</keyword>
<feature type="compositionally biased region" description="Low complexity" evidence="1">
    <location>
        <begin position="75"/>
        <end position="87"/>
    </location>
</feature>
<dbReference type="Gene3D" id="3.80.10.10">
    <property type="entry name" value="Ribonuclease Inhibitor"/>
    <property type="match status" value="1"/>
</dbReference>
<keyword evidence="4" id="KW-1185">Reference proteome</keyword>
<feature type="compositionally biased region" description="Polar residues" evidence="1">
    <location>
        <begin position="169"/>
        <end position="183"/>
    </location>
</feature>
<dbReference type="EMBL" id="CAICTM010000319">
    <property type="protein sequence ID" value="CAB9507791.1"/>
    <property type="molecule type" value="Genomic_DNA"/>
</dbReference>
<dbReference type="Proteomes" id="UP001153069">
    <property type="component" value="Unassembled WGS sequence"/>
</dbReference>
<dbReference type="InterPro" id="IPR001611">
    <property type="entry name" value="Leu-rich_rpt"/>
</dbReference>
<dbReference type="PANTHER" id="PTHR48057:SF7">
    <property type="entry name" value="LEUCINE-RICH REPEAT SERINE_THREONINE-PROTEIN KINASE 1"/>
    <property type="match status" value="1"/>
</dbReference>
<dbReference type="PANTHER" id="PTHR48057">
    <property type="entry name" value="LEUCINE-RICH REPEAT SERINE/THREONINE-PROTEIN KINASE 1"/>
    <property type="match status" value="1"/>
</dbReference>
<keyword evidence="2" id="KW-1133">Transmembrane helix</keyword>
<evidence type="ECO:0000313" key="4">
    <source>
        <dbReference type="Proteomes" id="UP001153069"/>
    </source>
</evidence>
<dbReference type="AlphaFoldDB" id="A0A9N8HB29"/>
<gene>
    <name evidence="3" type="ORF">SEMRO_320_G116600.1</name>
</gene>
<comment type="caution">
    <text evidence="3">The sequence shown here is derived from an EMBL/GenBank/DDBJ whole genome shotgun (WGS) entry which is preliminary data.</text>
</comment>
<feature type="compositionally biased region" description="Acidic residues" evidence="1">
    <location>
        <begin position="63"/>
        <end position="74"/>
    </location>
</feature>
<evidence type="ECO:0000313" key="3">
    <source>
        <dbReference type="EMBL" id="CAB9507791.1"/>
    </source>
</evidence>
<feature type="region of interest" description="Disordered" evidence="1">
    <location>
        <begin position="157"/>
        <end position="206"/>
    </location>
</feature>
<dbReference type="SUPFAM" id="SSF52047">
    <property type="entry name" value="RNI-like"/>
    <property type="match status" value="1"/>
</dbReference>
<evidence type="ECO:0000256" key="1">
    <source>
        <dbReference type="SAM" id="MobiDB-lite"/>
    </source>
</evidence>
<organism evidence="3 4">
    <name type="scientific">Seminavis robusta</name>
    <dbReference type="NCBI Taxonomy" id="568900"/>
    <lineage>
        <taxon>Eukaryota</taxon>
        <taxon>Sar</taxon>
        <taxon>Stramenopiles</taxon>
        <taxon>Ochrophyta</taxon>
        <taxon>Bacillariophyta</taxon>
        <taxon>Bacillariophyceae</taxon>
        <taxon>Bacillariophycidae</taxon>
        <taxon>Naviculales</taxon>
        <taxon>Naviculaceae</taxon>
        <taxon>Seminavis</taxon>
    </lineage>
</organism>
<dbReference type="InterPro" id="IPR032675">
    <property type="entry name" value="LRR_dom_sf"/>
</dbReference>
<keyword evidence="2" id="KW-0472">Membrane</keyword>
<dbReference type="OrthoDB" id="206948at2759"/>
<feature type="region of interest" description="Disordered" evidence="1">
    <location>
        <begin position="63"/>
        <end position="95"/>
    </location>
</feature>